<dbReference type="AlphaFoldDB" id="D2R396"/>
<proteinExistence type="predicted"/>
<evidence type="ECO:0000256" key="1">
    <source>
        <dbReference type="SAM" id="MobiDB-lite"/>
    </source>
</evidence>
<accession>D2R396</accession>
<gene>
    <name evidence="2" type="ordered locus">Psta_0438</name>
</gene>
<dbReference type="STRING" id="530564.Psta_0438"/>
<keyword evidence="3" id="KW-1185">Reference proteome</keyword>
<reference evidence="2 3" key="1">
    <citation type="journal article" date="2009" name="Stand. Genomic Sci.">
        <title>Complete genome sequence of Pirellula staleyi type strain (ATCC 27377).</title>
        <authorList>
            <person name="Clum A."/>
            <person name="Tindall B.J."/>
            <person name="Sikorski J."/>
            <person name="Ivanova N."/>
            <person name="Mavrommatis K."/>
            <person name="Lucas S."/>
            <person name="Glavina del Rio T."/>
            <person name="Nolan M."/>
            <person name="Chen F."/>
            <person name="Tice H."/>
            <person name="Pitluck S."/>
            <person name="Cheng J.F."/>
            <person name="Chertkov O."/>
            <person name="Brettin T."/>
            <person name="Han C."/>
            <person name="Detter J.C."/>
            <person name="Kuske C."/>
            <person name="Bruce D."/>
            <person name="Goodwin L."/>
            <person name="Ovchinikova G."/>
            <person name="Pati A."/>
            <person name="Mikhailova N."/>
            <person name="Chen A."/>
            <person name="Palaniappan K."/>
            <person name="Land M."/>
            <person name="Hauser L."/>
            <person name="Chang Y.J."/>
            <person name="Jeffries C.D."/>
            <person name="Chain P."/>
            <person name="Rohde M."/>
            <person name="Goker M."/>
            <person name="Bristow J."/>
            <person name="Eisen J.A."/>
            <person name="Markowitz V."/>
            <person name="Hugenholtz P."/>
            <person name="Kyrpides N.C."/>
            <person name="Klenk H.P."/>
            <person name="Lapidus A."/>
        </authorList>
    </citation>
    <scope>NUCLEOTIDE SEQUENCE [LARGE SCALE GENOMIC DNA]</scope>
    <source>
        <strain evidence="3">ATCC 27377 / DSM 6068 / ICPB 4128</strain>
    </source>
</reference>
<evidence type="ECO:0000313" key="2">
    <source>
        <dbReference type="EMBL" id="ADB15127.1"/>
    </source>
</evidence>
<dbReference type="EMBL" id="CP001848">
    <property type="protein sequence ID" value="ADB15127.1"/>
    <property type="molecule type" value="Genomic_DNA"/>
</dbReference>
<organism evidence="2 3">
    <name type="scientific">Pirellula staleyi (strain ATCC 27377 / DSM 6068 / ICPB 4128)</name>
    <name type="common">Pirella staleyi</name>
    <dbReference type="NCBI Taxonomy" id="530564"/>
    <lineage>
        <taxon>Bacteria</taxon>
        <taxon>Pseudomonadati</taxon>
        <taxon>Planctomycetota</taxon>
        <taxon>Planctomycetia</taxon>
        <taxon>Pirellulales</taxon>
        <taxon>Pirellulaceae</taxon>
        <taxon>Pirellula</taxon>
    </lineage>
</organism>
<protein>
    <submittedName>
        <fullName evidence="2">Uncharacterized protein</fullName>
    </submittedName>
</protein>
<evidence type="ECO:0000313" key="3">
    <source>
        <dbReference type="Proteomes" id="UP000001887"/>
    </source>
</evidence>
<dbReference type="HOGENOM" id="CLU_3102043_0_0_0"/>
<sequence length="51" mass="5301">MVGNAGLRLSSGANRAVNPRGGSGGNQRFLAAAGLPWPFATKIKYLFCGSY</sequence>
<dbReference type="Proteomes" id="UP000001887">
    <property type="component" value="Chromosome"/>
</dbReference>
<dbReference type="KEGG" id="psl:Psta_0438"/>
<feature type="region of interest" description="Disordered" evidence="1">
    <location>
        <begin position="1"/>
        <end position="24"/>
    </location>
</feature>
<name>D2R396_PIRSD</name>